<accession>F1A218</accession>
<dbReference type="KEGG" id="dpp:DICPUDRAFT_42423"/>
<dbReference type="Proteomes" id="UP000001064">
    <property type="component" value="Unassembled WGS sequence"/>
</dbReference>
<proteinExistence type="predicted"/>
<reference evidence="2" key="1">
    <citation type="journal article" date="2011" name="Genome Biol.">
        <title>Comparative genomics of the social amoebae Dictyostelium discoideum and Dictyostelium purpureum.</title>
        <authorList>
            <consortium name="US DOE Joint Genome Institute (JGI-PGF)"/>
            <person name="Sucgang R."/>
            <person name="Kuo A."/>
            <person name="Tian X."/>
            <person name="Salerno W."/>
            <person name="Parikh A."/>
            <person name="Feasley C.L."/>
            <person name="Dalin E."/>
            <person name="Tu H."/>
            <person name="Huang E."/>
            <person name="Barry K."/>
            <person name="Lindquist E."/>
            <person name="Shapiro H."/>
            <person name="Bruce D."/>
            <person name="Schmutz J."/>
            <person name="Salamov A."/>
            <person name="Fey P."/>
            <person name="Gaudet P."/>
            <person name="Anjard C."/>
            <person name="Babu M.M."/>
            <person name="Basu S."/>
            <person name="Bushmanova Y."/>
            <person name="van der Wel H."/>
            <person name="Katoh-Kurasawa M."/>
            <person name="Dinh C."/>
            <person name="Coutinho P.M."/>
            <person name="Saito T."/>
            <person name="Elias M."/>
            <person name="Schaap P."/>
            <person name="Kay R.R."/>
            <person name="Henrissat B."/>
            <person name="Eichinger L."/>
            <person name="Rivero F."/>
            <person name="Putnam N.H."/>
            <person name="West C.M."/>
            <person name="Loomis W.F."/>
            <person name="Chisholm R.L."/>
            <person name="Shaulsky G."/>
            <person name="Strassmann J.E."/>
            <person name="Queller D.C."/>
            <person name="Kuspa A."/>
            <person name="Grigoriev I.V."/>
        </authorList>
    </citation>
    <scope>NUCLEOTIDE SEQUENCE [LARGE SCALE GENOMIC DNA]</scope>
    <source>
        <strain evidence="2">QSDP1</strain>
    </source>
</reference>
<name>F1A218_DICPU</name>
<dbReference type="AlphaFoldDB" id="F1A218"/>
<dbReference type="EMBL" id="GL871394">
    <property type="protein sequence ID" value="EGC29767.1"/>
    <property type="molecule type" value="Genomic_DNA"/>
</dbReference>
<dbReference type="PANTHER" id="PTHR32142">
    <property type="entry name" value="B BOX-TYPE DOMAIN-CONTAINING PROTEIN-RELATED"/>
    <property type="match status" value="1"/>
</dbReference>
<gene>
    <name evidence="1" type="ORF">DICPUDRAFT_42423</name>
</gene>
<dbReference type="PANTHER" id="PTHR32142:SF55">
    <property type="entry name" value="ANKYRIN REPEAT-CONTAINING PROTEIN-RELATED"/>
    <property type="match status" value="1"/>
</dbReference>
<organism evidence="1 2">
    <name type="scientific">Dictyostelium purpureum</name>
    <name type="common">Slime mold</name>
    <dbReference type="NCBI Taxonomy" id="5786"/>
    <lineage>
        <taxon>Eukaryota</taxon>
        <taxon>Amoebozoa</taxon>
        <taxon>Evosea</taxon>
        <taxon>Eumycetozoa</taxon>
        <taxon>Dictyostelia</taxon>
        <taxon>Dictyosteliales</taxon>
        <taxon>Dictyosteliaceae</taxon>
        <taxon>Dictyostelium</taxon>
    </lineage>
</organism>
<sequence>MDETINTTLFVEESQFWKVFHNKYLFNYIINSIPLLSNDHFDITNYYPRTHKTKFKDLLNLDCFFGNKYNIESSMELLKLKIKHNEDFQISTEGLRLLIKECKDVEVLDYFFQRYHEYFIQIDTFQTSTTNKIAFDFFYSKIQNDPKLLYGPLPINQSTIESVLQNAEVYYIEKILSMAPYIDQSIKNFAIKTAFLNKNAHEVVKFLLSNPQYCSL</sequence>
<keyword evidence="2" id="KW-1185">Reference proteome</keyword>
<evidence type="ECO:0000313" key="2">
    <source>
        <dbReference type="Proteomes" id="UP000001064"/>
    </source>
</evidence>
<dbReference type="VEuPathDB" id="AmoebaDB:DICPUDRAFT_42423"/>
<dbReference type="GeneID" id="10505029"/>
<protein>
    <submittedName>
        <fullName evidence="1">Uncharacterized protein</fullName>
    </submittedName>
</protein>
<dbReference type="RefSeq" id="XP_003293713.1">
    <property type="nucleotide sequence ID" value="XM_003293665.1"/>
</dbReference>
<dbReference type="InParanoid" id="F1A218"/>
<evidence type="ECO:0000313" key="1">
    <source>
        <dbReference type="EMBL" id="EGC29767.1"/>
    </source>
</evidence>